<evidence type="ECO:0000259" key="3">
    <source>
        <dbReference type="PROSITE" id="PS51000"/>
    </source>
</evidence>
<gene>
    <name evidence="4" type="ORF">HCZ30_07590</name>
</gene>
<dbReference type="Pfam" id="PF13280">
    <property type="entry name" value="WYL"/>
    <property type="match status" value="1"/>
</dbReference>
<dbReference type="Proteomes" id="UP000709466">
    <property type="component" value="Unassembled WGS sequence"/>
</dbReference>
<evidence type="ECO:0000313" key="5">
    <source>
        <dbReference type="Proteomes" id="UP000709466"/>
    </source>
</evidence>
<dbReference type="InterPro" id="IPR026881">
    <property type="entry name" value="WYL_dom"/>
</dbReference>
<accession>A0ABX0W085</accession>
<dbReference type="RefSeq" id="WP_167637678.1">
    <property type="nucleotide sequence ID" value="NZ_JAATOP010000004.1"/>
</dbReference>
<dbReference type="EMBL" id="JAATOP010000004">
    <property type="protein sequence ID" value="NIY72297.1"/>
    <property type="molecule type" value="Genomic_DNA"/>
</dbReference>
<sequence length="240" mass="27088">MNVRLRQDTILRTLLRNGSATIDALAQEVGASRRTVLRDISALRDEGYTIYSEVGRGGGLQLDPQSVQKASRLSVAEVFSLIVTVGAAKAAGAIPFSGLADAGLAKIEKSLPADRVKDLRRMLDCLHVGNLAPGFDLSDMREMDDALLPAFELAFLEWRMLRFAYRDKNERETLREVEPQAILILPPLWYLVSWDPMRNDFRYFRMDRLSAPEVLADKPFRKRYVPFKEDVTPYSSAIPK</sequence>
<comment type="caution">
    <text evidence="4">The sequence shown here is derived from an EMBL/GenBank/DDBJ whole genome shotgun (WGS) entry which is preliminary data.</text>
</comment>
<keyword evidence="2" id="KW-0804">Transcription</keyword>
<dbReference type="PANTHER" id="PTHR34580:SF1">
    <property type="entry name" value="PROTEIN PAFC"/>
    <property type="match status" value="1"/>
</dbReference>
<dbReference type="InterPro" id="IPR051534">
    <property type="entry name" value="CBASS_pafABC_assoc_protein"/>
</dbReference>
<proteinExistence type="predicted"/>
<dbReference type="InterPro" id="IPR013196">
    <property type="entry name" value="HTH_11"/>
</dbReference>
<dbReference type="InterPro" id="IPR036388">
    <property type="entry name" value="WH-like_DNA-bd_sf"/>
</dbReference>
<dbReference type="Pfam" id="PF08279">
    <property type="entry name" value="HTH_11"/>
    <property type="match status" value="1"/>
</dbReference>
<reference evidence="4 5" key="1">
    <citation type="submission" date="2020-03" db="EMBL/GenBank/DDBJ databases">
        <title>Bacterial isolates of synthetic phycosphere.</title>
        <authorList>
            <person name="Fu H."/>
            <person name="Moran M.A."/>
        </authorList>
    </citation>
    <scope>NUCLEOTIDE SEQUENCE [LARGE SCALE GENOMIC DNA]</scope>
    <source>
        <strain evidence="4 5">HF1</strain>
    </source>
</reference>
<evidence type="ECO:0000313" key="4">
    <source>
        <dbReference type="EMBL" id="NIY72297.1"/>
    </source>
</evidence>
<feature type="domain" description="HTH deoR-type" evidence="3">
    <location>
        <begin position="3"/>
        <end position="58"/>
    </location>
</feature>
<dbReference type="Gene3D" id="1.10.10.10">
    <property type="entry name" value="Winged helix-like DNA-binding domain superfamily/Winged helix DNA-binding domain"/>
    <property type="match status" value="1"/>
</dbReference>
<evidence type="ECO:0000256" key="2">
    <source>
        <dbReference type="ARBA" id="ARBA00023163"/>
    </source>
</evidence>
<dbReference type="PANTHER" id="PTHR34580">
    <property type="match status" value="1"/>
</dbReference>
<protein>
    <submittedName>
        <fullName evidence="4">HTH domain-containing protein</fullName>
    </submittedName>
</protein>
<organism evidence="4 5">
    <name type="scientific">Marivivens donghaensis</name>
    <dbReference type="NCBI Taxonomy" id="1699413"/>
    <lineage>
        <taxon>Bacteria</taxon>
        <taxon>Pseudomonadati</taxon>
        <taxon>Pseudomonadota</taxon>
        <taxon>Alphaproteobacteria</taxon>
        <taxon>Rhodobacterales</taxon>
        <taxon>Paracoccaceae</taxon>
        <taxon>Marivivens group</taxon>
        <taxon>Marivivens</taxon>
    </lineage>
</organism>
<dbReference type="SUPFAM" id="SSF46785">
    <property type="entry name" value="Winged helix' DNA-binding domain"/>
    <property type="match status" value="1"/>
</dbReference>
<keyword evidence="5" id="KW-1185">Reference proteome</keyword>
<dbReference type="PROSITE" id="PS51000">
    <property type="entry name" value="HTH_DEOR_2"/>
    <property type="match status" value="1"/>
</dbReference>
<evidence type="ECO:0000256" key="1">
    <source>
        <dbReference type="ARBA" id="ARBA00023015"/>
    </source>
</evidence>
<dbReference type="InterPro" id="IPR036390">
    <property type="entry name" value="WH_DNA-bd_sf"/>
</dbReference>
<keyword evidence="1" id="KW-0805">Transcription regulation</keyword>
<name>A0ABX0W085_9RHOB</name>
<dbReference type="PROSITE" id="PS52050">
    <property type="entry name" value="WYL"/>
    <property type="match status" value="1"/>
</dbReference>
<dbReference type="InterPro" id="IPR001034">
    <property type="entry name" value="DeoR_HTH"/>
</dbReference>